<evidence type="ECO:0000313" key="2">
    <source>
        <dbReference type="Proteomes" id="UP000595016"/>
    </source>
</evidence>
<evidence type="ECO:0000313" key="1">
    <source>
        <dbReference type="EMBL" id="QPI13709.1"/>
    </source>
</evidence>
<sequence>MFKKGQLLLGNKTGTYVEVLQWPLVRVLRQGTGTPRYRNGYMFYAGRNYSIIGNNYKAKG</sequence>
<protein>
    <submittedName>
        <fullName evidence="1">Uncharacterized protein</fullName>
    </submittedName>
</protein>
<keyword evidence="2" id="KW-1185">Reference proteome</keyword>
<dbReference type="Proteomes" id="UP000595016">
    <property type="component" value="Segment"/>
</dbReference>
<gene>
    <name evidence="1" type="ORF">SIPHO4S_00013</name>
</gene>
<organism evidence="1 2">
    <name type="scientific">Serratia phage Tsm2</name>
    <dbReference type="NCBI Taxonomy" id="2787014"/>
    <lineage>
        <taxon>Viruses</taxon>
        <taxon>Duplodnaviria</taxon>
        <taxon>Heunggongvirae</taxon>
        <taxon>Uroviricota</taxon>
        <taxon>Caudoviricetes</taxon>
        <taxon>Sarkviridae</taxon>
        <taxon>Otakuvirus</taxon>
        <taxon>Otakuvirus Tsm2</taxon>
    </lineage>
</organism>
<reference evidence="1 2" key="1">
    <citation type="submission" date="2020-10" db="EMBL/GenBank/DDBJ databases">
        <authorList>
            <person name="Dukhno E.A."/>
            <person name="Kornienko N.O."/>
            <person name="Shybanov S.R."/>
            <person name="Kharina A.V."/>
            <person name="Budzanivska I.G."/>
        </authorList>
    </citation>
    <scope>NUCLEOTIDE SEQUENCE [LARGE SCALE GENOMIC DNA]</scope>
</reference>
<accession>A0A7S9SP59</accession>
<proteinExistence type="predicted"/>
<dbReference type="EMBL" id="MW082583">
    <property type="protein sequence ID" value="QPI13709.1"/>
    <property type="molecule type" value="Genomic_DNA"/>
</dbReference>
<name>A0A7S9SP59_9CAUD</name>